<name>A0ABC8IS42_ERUVS</name>
<dbReference type="SUPFAM" id="SSF56235">
    <property type="entry name" value="N-terminal nucleophile aminohydrolases (Ntn hydrolases)"/>
    <property type="match status" value="1"/>
</dbReference>
<keyword evidence="4" id="KW-0647">Proteasome</keyword>
<dbReference type="InterPro" id="IPR029055">
    <property type="entry name" value="Ntn_hydrolases_N"/>
</dbReference>
<comment type="subcellular location">
    <subcellularLocation>
        <location evidence="1">Nucleus</location>
    </subcellularLocation>
</comment>
<evidence type="ECO:0000256" key="5">
    <source>
        <dbReference type="SAM" id="MobiDB-lite"/>
    </source>
</evidence>
<dbReference type="Pfam" id="PF00227">
    <property type="entry name" value="Proteasome"/>
    <property type="match status" value="1"/>
</dbReference>
<dbReference type="GO" id="GO:0000502">
    <property type="term" value="C:proteasome complex"/>
    <property type="evidence" value="ECO:0007669"/>
    <property type="project" value="UniProtKB-KW"/>
</dbReference>
<dbReference type="Proteomes" id="UP001642260">
    <property type="component" value="Unassembled WGS sequence"/>
</dbReference>
<organism evidence="6 7">
    <name type="scientific">Eruca vesicaria subsp. sativa</name>
    <name type="common">Garden rocket</name>
    <name type="synonym">Eruca sativa</name>
    <dbReference type="NCBI Taxonomy" id="29727"/>
    <lineage>
        <taxon>Eukaryota</taxon>
        <taxon>Viridiplantae</taxon>
        <taxon>Streptophyta</taxon>
        <taxon>Embryophyta</taxon>
        <taxon>Tracheophyta</taxon>
        <taxon>Spermatophyta</taxon>
        <taxon>Magnoliopsida</taxon>
        <taxon>eudicotyledons</taxon>
        <taxon>Gunneridae</taxon>
        <taxon>Pentapetalae</taxon>
        <taxon>rosids</taxon>
        <taxon>malvids</taxon>
        <taxon>Brassicales</taxon>
        <taxon>Brassicaceae</taxon>
        <taxon>Brassiceae</taxon>
        <taxon>Eruca</taxon>
    </lineage>
</organism>
<dbReference type="PROSITE" id="PS00854">
    <property type="entry name" value="PROTEASOME_BETA_1"/>
    <property type="match status" value="1"/>
</dbReference>
<evidence type="ECO:0000313" key="7">
    <source>
        <dbReference type="Proteomes" id="UP001642260"/>
    </source>
</evidence>
<proteinExistence type="predicted"/>
<evidence type="ECO:0000256" key="4">
    <source>
        <dbReference type="ARBA" id="ARBA00022942"/>
    </source>
</evidence>
<protein>
    <submittedName>
        <fullName evidence="6">Uncharacterized protein</fullName>
    </submittedName>
</protein>
<evidence type="ECO:0000256" key="1">
    <source>
        <dbReference type="ARBA" id="ARBA00004123"/>
    </source>
</evidence>
<dbReference type="InterPro" id="IPR001353">
    <property type="entry name" value="Proteasome_sua/b"/>
</dbReference>
<comment type="subunit">
    <text evidence="2">Component of the 20S core complex of the 26S proteasome. The 26S proteasome is composed of a core protease (CP), known as the 20S proteasome, capped at one or both ends by the 19S regulatory particle (RP/PA700). The 20S proteasome core is composed of 28 subunits that are arranged in four stacked rings, resulting in a barrel-shaped structure. The two end rings are each formed by seven alpha subunits, and the two central rings are each formed by seven beta subunits. The catalytic chamber with the active sites is on the inside of the barrel.</text>
</comment>
<sequence>MDEMVGRGRKERELSVQVSSTSNIREPDRDLLTIGAEFTERIRATASPIFEYNGSVVVAMVGKNYFAIACDRTLGVQLQRIATDFPRISWIKARVFVGLSGLTTDF</sequence>
<feature type="region of interest" description="Disordered" evidence="5">
    <location>
        <begin position="1"/>
        <end position="22"/>
    </location>
</feature>
<dbReference type="InterPro" id="IPR016050">
    <property type="entry name" value="Proteasome_bsu_CS"/>
</dbReference>
<evidence type="ECO:0000256" key="3">
    <source>
        <dbReference type="ARBA" id="ARBA00022490"/>
    </source>
</evidence>
<evidence type="ECO:0000313" key="6">
    <source>
        <dbReference type="EMBL" id="CAH8297080.1"/>
    </source>
</evidence>
<dbReference type="Gene3D" id="3.60.20.10">
    <property type="entry name" value="Glutamine Phosphoribosylpyrophosphate, subunit 1, domain 1"/>
    <property type="match status" value="1"/>
</dbReference>
<gene>
    <name evidence="6" type="ORF">ERUC_LOCUS2116</name>
</gene>
<dbReference type="EMBL" id="CAKOAT010051155">
    <property type="protein sequence ID" value="CAH8297080.1"/>
    <property type="molecule type" value="Genomic_DNA"/>
</dbReference>
<keyword evidence="7" id="KW-1185">Reference proteome</keyword>
<dbReference type="GO" id="GO:0005634">
    <property type="term" value="C:nucleus"/>
    <property type="evidence" value="ECO:0007669"/>
    <property type="project" value="UniProtKB-SubCell"/>
</dbReference>
<accession>A0ABC8IS42</accession>
<dbReference type="AlphaFoldDB" id="A0ABC8IS42"/>
<keyword evidence="3" id="KW-0963">Cytoplasm</keyword>
<evidence type="ECO:0000256" key="2">
    <source>
        <dbReference type="ARBA" id="ARBA00011517"/>
    </source>
</evidence>
<feature type="compositionally biased region" description="Basic and acidic residues" evidence="5">
    <location>
        <begin position="1"/>
        <end position="14"/>
    </location>
</feature>
<comment type="caution">
    <text evidence="6">The sequence shown here is derived from an EMBL/GenBank/DDBJ whole genome shotgun (WGS) entry which is preliminary data.</text>
</comment>
<reference evidence="6 7" key="1">
    <citation type="submission" date="2022-03" db="EMBL/GenBank/DDBJ databases">
        <authorList>
            <person name="Macdonald S."/>
            <person name="Ahmed S."/>
            <person name="Newling K."/>
        </authorList>
    </citation>
    <scope>NUCLEOTIDE SEQUENCE [LARGE SCALE GENOMIC DNA]</scope>
</reference>